<dbReference type="InterPro" id="IPR013506">
    <property type="entry name" value="Topo_IIA_bsu_dom2"/>
</dbReference>
<dbReference type="PROSITE" id="PS00177">
    <property type="entry name" value="TOPOISOMERASE_II"/>
    <property type="match status" value="1"/>
</dbReference>
<dbReference type="Pfam" id="PF00986">
    <property type="entry name" value="DNA_gyraseB_C"/>
    <property type="match status" value="1"/>
</dbReference>
<keyword evidence="8" id="KW-0067">ATP-binding</keyword>
<dbReference type="InterPro" id="IPR036890">
    <property type="entry name" value="HATPase_C_sf"/>
</dbReference>
<dbReference type="InterPro" id="IPR013759">
    <property type="entry name" value="Topo_IIA_B_C"/>
</dbReference>
<dbReference type="PANTHER" id="PTHR45866">
    <property type="entry name" value="DNA GYRASE/TOPOISOMERASE SUBUNIT B"/>
    <property type="match status" value="1"/>
</dbReference>
<evidence type="ECO:0000256" key="8">
    <source>
        <dbReference type="HAMAP-Rule" id="MF_00939"/>
    </source>
</evidence>
<feature type="binding site" evidence="8">
    <location>
        <position position="340"/>
    </location>
    <ligand>
        <name>ATP</name>
        <dbReference type="ChEBI" id="CHEBI:30616"/>
    </ligand>
</feature>
<dbReference type="Gene3D" id="3.30.565.10">
    <property type="entry name" value="Histidine kinase-like ATPase, C-terminal domain"/>
    <property type="match status" value="1"/>
</dbReference>
<dbReference type="InterPro" id="IPR005740">
    <property type="entry name" value="ParE_type2"/>
</dbReference>
<feature type="binding site" evidence="8">
    <location>
        <position position="75"/>
    </location>
    <ligand>
        <name>ATP</name>
        <dbReference type="ChEBI" id="CHEBI:30616"/>
    </ligand>
</feature>
<comment type="cofactor">
    <cofactor evidence="2">
        <name>Mg(2+)</name>
        <dbReference type="ChEBI" id="CHEBI:18420"/>
    </cofactor>
</comment>
<feature type="domain" description="Toprim" evidence="10">
    <location>
        <begin position="423"/>
        <end position="537"/>
    </location>
</feature>
<dbReference type="CDD" id="cd16928">
    <property type="entry name" value="HATPase_GyrB-like"/>
    <property type="match status" value="1"/>
</dbReference>
<dbReference type="Pfam" id="PF01751">
    <property type="entry name" value="Toprim"/>
    <property type="match status" value="1"/>
</dbReference>
<comment type="catalytic activity">
    <reaction evidence="1 8">
        <text>ATP-dependent breakage, passage and rejoining of double-stranded DNA.</text>
        <dbReference type="EC" id="5.6.2.2"/>
    </reaction>
</comment>
<feature type="site" description="Interaction with DNA" evidence="8">
    <location>
        <position position="457"/>
    </location>
</feature>
<feature type="site" description="Interaction with DNA" evidence="8">
    <location>
        <position position="625"/>
    </location>
</feature>
<dbReference type="InterPro" id="IPR002288">
    <property type="entry name" value="DNA_gyrase_B_C"/>
</dbReference>
<dbReference type="SMART" id="SM00433">
    <property type="entry name" value="TOP2c"/>
    <property type="match status" value="1"/>
</dbReference>
<keyword evidence="12" id="KW-1185">Reference proteome</keyword>
<evidence type="ECO:0000259" key="10">
    <source>
        <dbReference type="PROSITE" id="PS50880"/>
    </source>
</evidence>
<accession>A0ABW1WH37</accession>
<dbReference type="InterPro" id="IPR018522">
    <property type="entry name" value="TopoIIA_CS"/>
</dbReference>
<dbReference type="PRINTS" id="PR00418">
    <property type="entry name" value="TPI2FAMILY"/>
</dbReference>
<evidence type="ECO:0000256" key="4">
    <source>
        <dbReference type="ARBA" id="ARBA00022842"/>
    </source>
</evidence>
<feature type="binding site" evidence="8">
    <location>
        <position position="8"/>
    </location>
    <ligand>
        <name>ATP</name>
        <dbReference type="ChEBI" id="CHEBI:30616"/>
    </ligand>
</feature>
<dbReference type="SUPFAM" id="SSF55874">
    <property type="entry name" value="ATPase domain of HSP90 chaperone/DNA topoisomerase II/histidine kinase"/>
    <property type="match status" value="1"/>
</dbReference>
<evidence type="ECO:0000313" key="12">
    <source>
        <dbReference type="Proteomes" id="UP001596267"/>
    </source>
</evidence>
<dbReference type="Gene3D" id="3.40.50.670">
    <property type="match status" value="1"/>
</dbReference>
<dbReference type="CDD" id="cd00822">
    <property type="entry name" value="TopoII_Trans_DNA_gyrase"/>
    <property type="match status" value="1"/>
</dbReference>
<evidence type="ECO:0000256" key="1">
    <source>
        <dbReference type="ARBA" id="ARBA00000185"/>
    </source>
</evidence>
<dbReference type="InterPro" id="IPR020568">
    <property type="entry name" value="Ribosomal_Su5_D2-typ_SF"/>
</dbReference>
<comment type="subunit">
    <text evidence="8">Heterotetramer composed of ParC and ParE.</text>
</comment>
<comment type="similarity">
    <text evidence="8">Belongs to the type II topoisomerase family. ParE type 2 subfamily.</text>
</comment>
<feature type="site" description="Interaction with DNA" evidence="8">
    <location>
        <position position="509"/>
    </location>
</feature>
<keyword evidence="3" id="KW-0479">Metal-binding</keyword>
<dbReference type="NCBIfam" id="NF004189">
    <property type="entry name" value="PRK05644.1"/>
    <property type="match status" value="1"/>
</dbReference>
<dbReference type="SUPFAM" id="SSF56719">
    <property type="entry name" value="Type II DNA topoisomerase"/>
    <property type="match status" value="1"/>
</dbReference>
<dbReference type="InterPro" id="IPR001241">
    <property type="entry name" value="Topo_IIA"/>
</dbReference>
<dbReference type="Pfam" id="PF00204">
    <property type="entry name" value="DNA_gyraseB"/>
    <property type="match status" value="1"/>
</dbReference>
<keyword evidence="6 8" id="KW-0238">DNA-binding</keyword>
<reference evidence="12" key="1">
    <citation type="journal article" date="2019" name="Int. J. Syst. Evol. Microbiol.">
        <title>The Global Catalogue of Microorganisms (GCM) 10K type strain sequencing project: providing services to taxonomists for standard genome sequencing and annotation.</title>
        <authorList>
            <consortium name="The Broad Institute Genomics Platform"/>
            <consortium name="The Broad Institute Genome Sequencing Center for Infectious Disease"/>
            <person name="Wu L."/>
            <person name="Ma J."/>
        </authorList>
    </citation>
    <scope>NUCLEOTIDE SEQUENCE [LARGE SCALE GENOMIC DNA]</scope>
    <source>
        <strain evidence="12">CCUG 42001</strain>
    </source>
</reference>
<keyword evidence="4" id="KW-0460">Magnesium</keyword>
<dbReference type="PROSITE" id="PS50880">
    <property type="entry name" value="TOPRIM"/>
    <property type="match status" value="1"/>
</dbReference>
<dbReference type="SUPFAM" id="SSF54211">
    <property type="entry name" value="Ribosomal protein S5 domain 2-like"/>
    <property type="match status" value="1"/>
</dbReference>
<evidence type="ECO:0000256" key="7">
    <source>
        <dbReference type="ARBA" id="ARBA00023235"/>
    </source>
</evidence>
<feature type="binding site" evidence="8">
    <location>
        <begin position="116"/>
        <end position="122"/>
    </location>
    <ligand>
        <name>ATP</name>
        <dbReference type="ChEBI" id="CHEBI:30616"/>
    </ligand>
</feature>
<sequence length="652" mass="72908">MARQVSSYDDDTIQILEGLEAVRKRPGMYIGSTDTRGLHHLVYEIVDNAVDEALAGYGNEILVRIHKDGSISVRDFGRGMPTGMHRTGKPTVEVIFTVLHAGGKFGQSGGYKTSGGLHGVGSSVVNALSEWLEVTIWRDGAIFKQRFEHGGNPVTTLEQIGTTRETGSLIHFKPDATIFSTTTYQFDVLSERLRESAFLQKGMKIILTDERSGREEVFHYEEGIKEFVAYLNEDKDVLHPVVSFEGTANEMEVEVAFQFNDGYSESLISFVNNVRTKDGGTHESGFRTALTRIFNDYARKAGILKEKEKNLDGNDIREGFMGIVSIRVPEHLLQFEGQTKEKLGTNEARSAVDTVVSEQLAYYLEENPQTSELLIRKAMRARQARLAARKAREEARNGKKSKRKESVLSGKLTPASSKNADRNELYLVEGDSAGGSAKQGRDRKFQAVLPLRGKVINTQKARLEEIMKNEEINTIIYAIGAGVGADFSIKDSNYDKIIIMTDADNDGAHIQVLLLTFFYRYMRPLIDAGKVYIALPPLYKVSRGIGKKETVEYAWDDNGLKEAIKKIGKGYTIQRYKGLGEMNADQLWETTMNPETRTLIQVHIEDQAYAERRVTTLMGDKVEPRRKWIESHVAFGLEEDASEGFTAVKGAE</sequence>
<dbReference type="PRINTS" id="PR01159">
    <property type="entry name" value="DNAGYRASEB"/>
</dbReference>
<gene>
    <name evidence="8 11" type="primary">parE</name>
    <name evidence="11" type="ORF">ACFP7A_10010</name>
</gene>
<dbReference type="Gene3D" id="3.30.230.10">
    <property type="match status" value="1"/>
</dbReference>
<evidence type="ECO:0000313" key="11">
    <source>
        <dbReference type="EMBL" id="MFC6386937.1"/>
    </source>
</evidence>
<comment type="caution">
    <text evidence="11">The sequence shown here is derived from an EMBL/GenBank/DDBJ whole genome shotgun (WGS) entry which is preliminary data.</text>
</comment>
<dbReference type="InterPro" id="IPR003594">
    <property type="entry name" value="HATPase_dom"/>
</dbReference>
<keyword evidence="5 8" id="KW-0799">Topoisomerase</keyword>
<dbReference type="Pfam" id="PF02518">
    <property type="entry name" value="HATPase_c"/>
    <property type="match status" value="1"/>
</dbReference>
<dbReference type="NCBIfam" id="TIGR01058">
    <property type="entry name" value="parE_Gpos"/>
    <property type="match status" value="1"/>
</dbReference>
<dbReference type="InterPro" id="IPR014721">
    <property type="entry name" value="Ribsml_uS5_D2-typ_fold_subgr"/>
</dbReference>
<evidence type="ECO:0000256" key="6">
    <source>
        <dbReference type="ARBA" id="ARBA00023125"/>
    </source>
</evidence>
<evidence type="ECO:0000256" key="3">
    <source>
        <dbReference type="ARBA" id="ARBA00022723"/>
    </source>
</evidence>
<dbReference type="HAMAP" id="MF_00939">
    <property type="entry name" value="ParE_type2"/>
    <property type="match status" value="1"/>
</dbReference>
<dbReference type="InterPro" id="IPR006171">
    <property type="entry name" value="TOPRIM_dom"/>
</dbReference>
<dbReference type="InterPro" id="IPR013760">
    <property type="entry name" value="Topo_IIA-like_dom_sf"/>
</dbReference>
<name>A0ABW1WH37_9BACL</name>
<evidence type="ECO:0000256" key="2">
    <source>
        <dbReference type="ARBA" id="ARBA00001946"/>
    </source>
</evidence>
<proteinExistence type="inferred from homology"/>
<keyword evidence="8" id="KW-0547">Nucleotide-binding</keyword>
<dbReference type="EC" id="5.6.2.2" evidence="8"/>
<dbReference type="PANTHER" id="PTHR45866:SF12">
    <property type="entry name" value="DNA TOPOISOMERASE 4 SUBUNIT B"/>
    <property type="match status" value="1"/>
</dbReference>
<protein>
    <recommendedName>
        <fullName evidence="8">DNA topoisomerase 4 subunit B</fullName>
        <ecNumber evidence="8">5.6.2.2</ecNumber>
    </recommendedName>
    <alternativeName>
        <fullName evidence="8">Topoisomerase IV subunit B</fullName>
    </alternativeName>
</protein>
<dbReference type="RefSeq" id="WP_253054921.1">
    <property type="nucleotide sequence ID" value="NZ_JAMXWN010000009.1"/>
</dbReference>
<organism evidence="11 12">
    <name type="scientific">Sporolactobacillus kofuensis</name>
    <dbReference type="NCBI Taxonomy" id="269672"/>
    <lineage>
        <taxon>Bacteria</taxon>
        <taxon>Bacillati</taxon>
        <taxon>Bacillota</taxon>
        <taxon>Bacilli</taxon>
        <taxon>Bacillales</taxon>
        <taxon>Sporolactobacillaceae</taxon>
        <taxon>Sporolactobacillus</taxon>
    </lineage>
</organism>
<evidence type="ECO:0000256" key="9">
    <source>
        <dbReference type="SAM" id="MobiDB-lite"/>
    </source>
</evidence>
<dbReference type="EMBL" id="JBHSTQ010000009">
    <property type="protein sequence ID" value="MFC6386937.1"/>
    <property type="molecule type" value="Genomic_DNA"/>
</dbReference>
<dbReference type="Proteomes" id="UP001596267">
    <property type="component" value="Unassembled WGS sequence"/>
</dbReference>
<dbReference type="SMART" id="SM00387">
    <property type="entry name" value="HATPase_c"/>
    <property type="match status" value="1"/>
</dbReference>
<dbReference type="InterPro" id="IPR000565">
    <property type="entry name" value="Topo_IIA_B"/>
</dbReference>
<keyword evidence="7 8" id="KW-0413">Isomerase</keyword>
<feature type="binding site" evidence="8">
    <location>
        <position position="48"/>
    </location>
    <ligand>
        <name>ATP</name>
        <dbReference type="ChEBI" id="CHEBI:30616"/>
    </ligand>
</feature>
<comment type="function">
    <text evidence="8">Topoisomerase IV is essential for chromosome segregation. It relaxes supercoiled DNA. Performs the decatenation events required during the replication of a circular DNA molecule.</text>
</comment>
<evidence type="ECO:0000256" key="5">
    <source>
        <dbReference type="ARBA" id="ARBA00023029"/>
    </source>
</evidence>
<dbReference type="GO" id="GO:0003918">
    <property type="term" value="F:DNA topoisomerase type II (double strand cut, ATP-hydrolyzing) activity"/>
    <property type="evidence" value="ECO:0007669"/>
    <property type="project" value="UniProtKB-EC"/>
</dbReference>
<feature type="region of interest" description="Disordered" evidence="9">
    <location>
        <begin position="386"/>
        <end position="417"/>
    </location>
</feature>